<feature type="chain" id="PRO_5012631808" description="Immediate early response 3-interacting protein 1" evidence="10">
    <location>
        <begin position="19"/>
        <end position="81"/>
    </location>
</feature>
<proteinExistence type="inferred from homology"/>
<dbReference type="GO" id="GO:0030134">
    <property type="term" value="C:COPII-coated ER to Golgi transport vesicle"/>
    <property type="evidence" value="ECO:0007669"/>
    <property type="project" value="TreeGrafter"/>
</dbReference>
<sequence length="81" mass="9022">MAFTFYSLLEACLLVVNAVAVLHEERFLAKVGWGTDQLSGFGEERGTKHQVINLVHSVRTVMRIPLILLNSLTILLLLLMG</sequence>
<dbReference type="GO" id="GO:0005789">
    <property type="term" value="C:endoplasmic reticulum membrane"/>
    <property type="evidence" value="ECO:0007669"/>
    <property type="project" value="TreeGrafter"/>
</dbReference>
<evidence type="ECO:0000256" key="10">
    <source>
        <dbReference type="SAM" id="SignalP"/>
    </source>
</evidence>
<dbReference type="STRING" id="50429.A0A2B4RR71"/>
<reference evidence="12" key="1">
    <citation type="journal article" date="2017" name="bioRxiv">
        <title>Comparative analysis of the genomes of Stylophora pistillata and Acropora digitifera provides evidence for extensive differences between species of corals.</title>
        <authorList>
            <person name="Voolstra C.R."/>
            <person name="Li Y."/>
            <person name="Liew Y.J."/>
            <person name="Baumgarten S."/>
            <person name="Zoccola D."/>
            <person name="Flot J.-F."/>
            <person name="Tambutte S."/>
            <person name="Allemand D."/>
            <person name="Aranda M."/>
        </authorList>
    </citation>
    <scope>NUCLEOTIDE SEQUENCE [LARGE SCALE GENOMIC DNA]</scope>
</reference>
<keyword evidence="4" id="KW-0812">Transmembrane</keyword>
<evidence type="ECO:0000256" key="3">
    <source>
        <dbReference type="ARBA" id="ARBA00022448"/>
    </source>
</evidence>
<evidence type="ECO:0000313" key="12">
    <source>
        <dbReference type="Proteomes" id="UP000225706"/>
    </source>
</evidence>
<accession>A0A2B4RR71</accession>
<dbReference type="OrthoDB" id="15356at2759"/>
<dbReference type="GO" id="GO:0006888">
    <property type="term" value="P:endoplasmic reticulum to Golgi vesicle-mediated transport"/>
    <property type="evidence" value="ECO:0007669"/>
    <property type="project" value="TreeGrafter"/>
</dbReference>
<dbReference type="Proteomes" id="UP000225706">
    <property type="component" value="Unassembled WGS sequence"/>
</dbReference>
<comment type="similarity">
    <text evidence="8">Belongs to the YOS1 family.</text>
</comment>
<evidence type="ECO:0000256" key="2">
    <source>
        <dbReference type="ARBA" id="ARBA00016434"/>
    </source>
</evidence>
<gene>
    <name evidence="11" type="primary">Ier3ip1</name>
    <name evidence="11" type="ORF">AWC38_SpisGene15482</name>
</gene>
<dbReference type="EMBL" id="LSMT01000331">
    <property type="protein sequence ID" value="PFX20101.1"/>
    <property type="molecule type" value="Genomic_DNA"/>
</dbReference>
<keyword evidence="7" id="KW-0472">Membrane</keyword>
<keyword evidence="3" id="KW-0813">Transport</keyword>
<keyword evidence="5" id="KW-0653">Protein transport</keyword>
<evidence type="ECO:0000256" key="7">
    <source>
        <dbReference type="ARBA" id="ARBA00023136"/>
    </source>
</evidence>
<dbReference type="InterPro" id="IPR013880">
    <property type="entry name" value="Yos1"/>
</dbReference>
<evidence type="ECO:0000256" key="6">
    <source>
        <dbReference type="ARBA" id="ARBA00022989"/>
    </source>
</evidence>
<dbReference type="Pfam" id="PF08571">
    <property type="entry name" value="Yos1"/>
    <property type="match status" value="1"/>
</dbReference>
<keyword evidence="6" id="KW-1133">Transmembrane helix</keyword>
<evidence type="ECO:0000256" key="4">
    <source>
        <dbReference type="ARBA" id="ARBA00022692"/>
    </source>
</evidence>
<keyword evidence="10" id="KW-0732">Signal</keyword>
<evidence type="ECO:0000313" key="11">
    <source>
        <dbReference type="EMBL" id="PFX20101.1"/>
    </source>
</evidence>
<dbReference type="GO" id="GO:0000139">
    <property type="term" value="C:Golgi membrane"/>
    <property type="evidence" value="ECO:0007669"/>
    <property type="project" value="TreeGrafter"/>
</dbReference>
<evidence type="ECO:0000256" key="5">
    <source>
        <dbReference type="ARBA" id="ARBA00022927"/>
    </source>
</evidence>
<comment type="subcellular location">
    <subcellularLocation>
        <location evidence="1">Membrane</location>
    </subcellularLocation>
</comment>
<dbReference type="PANTHER" id="PTHR15858">
    <property type="entry name" value="IMMEDIATE EARLY RESPONSE 3-INTERACTING PROTEIN 1"/>
    <property type="match status" value="1"/>
</dbReference>
<dbReference type="GO" id="GO:0015031">
    <property type="term" value="P:protein transport"/>
    <property type="evidence" value="ECO:0007669"/>
    <property type="project" value="UniProtKB-KW"/>
</dbReference>
<comment type="function">
    <text evidence="9">Regulator of endoplasmic reticulum secretion that acts as a key determinant of brain size. Required for secretion of extracellular matrix proteins. Required for correct brain development by depositing sufficient extracellular matrix proteins for tissue integrity and the proliferation of neural progenitors. Acts as a regulator of the unfolded protein response (UPR).</text>
</comment>
<protein>
    <recommendedName>
        <fullName evidence="2">Immediate early response 3-interacting protein 1</fullName>
    </recommendedName>
</protein>
<dbReference type="AlphaFoldDB" id="A0A2B4RR71"/>
<organism evidence="11 12">
    <name type="scientific">Stylophora pistillata</name>
    <name type="common">Smooth cauliflower coral</name>
    <dbReference type="NCBI Taxonomy" id="50429"/>
    <lineage>
        <taxon>Eukaryota</taxon>
        <taxon>Metazoa</taxon>
        <taxon>Cnidaria</taxon>
        <taxon>Anthozoa</taxon>
        <taxon>Hexacorallia</taxon>
        <taxon>Scleractinia</taxon>
        <taxon>Astrocoeniina</taxon>
        <taxon>Pocilloporidae</taxon>
        <taxon>Stylophora</taxon>
    </lineage>
</organism>
<keyword evidence="12" id="KW-1185">Reference proteome</keyword>
<dbReference type="PANTHER" id="PTHR15858:SF0">
    <property type="entry name" value="IMMEDIATE EARLY RESPONSE 3-INTERACTING PROTEIN 1"/>
    <property type="match status" value="1"/>
</dbReference>
<comment type="caution">
    <text evidence="11">The sequence shown here is derived from an EMBL/GenBank/DDBJ whole genome shotgun (WGS) entry which is preliminary data.</text>
</comment>
<evidence type="ECO:0000256" key="8">
    <source>
        <dbReference type="ARBA" id="ARBA00024203"/>
    </source>
</evidence>
<evidence type="ECO:0000256" key="1">
    <source>
        <dbReference type="ARBA" id="ARBA00004370"/>
    </source>
</evidence>
<name>A0A2B4RR71_STYPI</name>
<feature type="signal peptide" evidence="10">
    <location>
        <begin position="1"/>
        <end position="18"/>
    </location>
</feature>
<evidence type="ECO:0000256" key="9">
    <source>
        <dbReference type="ARBA" id="ARBA00045999"/>
    </source>
</evidence>